<organism evidence="1">
    <name type="scientific">Hokovirus HKV1</name>
    <dbReference type="NCBI Taxonomy" id="1977638"/>
    <lineage>
        <taxon>Viruses</taxon>
        <taxon>Varidnaviria</taxon>
        <taxon>Bamfordvirae</taxon>
        <taxon>Nucleocytoviricota</taxon>
        <taxon>Megaviricetes</taxon>
        <taxon>Imitervirales</taxon>
        <taxon>Mimiviridae</taxon>
        <taxon>Klosneuvirinae</taxon>
        <taxon>Hokovirus</taxon>
    </lineage>
</organism>
<protein>
    <submittedName>
        <fullName evidence="1">Uncharacterized protein</fullName>
    </submittedName>
</protein>
<name>A0A1V0SFF0_9VIRU</name>
<proteinExistence type="predicted"/>
<reference evidence="1" key="1">
    <citation type="journal article" date="2017" name="Science">
        <title>Giant viruses with an expanded complement of translation system components.</title>
        <authorList>
            <person name="Schulz F."/>
            <person name="Yutin N."/>
            <person name="Ivanova N.N."/>
            <person name="Ortega D.R."/>
            <person name="Lee T.K."/>
            <person name="Vierheilig J."/>
            <person name="Daims H."/>
            <person name="Horn M."/>
            <person name="Wagner M."/>
            <person name="Jensen G.J."/>
            <person name="Kyrpides N.C."/>
            <person name="Koonin E.V."/>
            <person name="Woyke T."/>
        </authorList>
    </citation>
    <scope>NUCLEOTIDE SEQUENCE</scope>
    <source>
        <strain evidence="1">HKV1</strain>
    </source>
</reference>
<accession>A0A1V0SFF0</accession>
<dbReference type="EMBL" id="KY684103">
    <property type="protein sequence ID" value="ARF10445.1"/>
    <property type="molecule type" value="Genomic_DNA"/>
</dbReference>
<sequence>MYGLITLFGVINDINNLRKLIEYNIPKKFIMSRTIVIQSNFGIRFIKFTRIIRIKYIFKIIIILTFEKKYCFKKSIFKL</sequence>
<evidence type="ECO:0000313" key="1">
    <source>
        <dbReference type="EMBL" id="ARF10445.1"/>
    </source>
</evidence>
<gene>
    <name evidence="1" type="ORF">Hokovirus_1_324</name>
</gene>